<keyword evidence="5" id="KW-0325">Glycoprotein</keyword>
<dbReference type="InterPro" id="IPR024881">
    <property type="entry name" value="Tip"/>
</dbReference>
<dbReference type="Proteomes" id="UP000677054">
    <property type="component" value="Unassembled WGS sequence"/>
</dbReference>
<dbReference type="GO" id="GO:0005886">
    <property type="term" value="C:plasma membrane"/>
    <property type="evidence" value="ECO:0007669"/>
    <property type="project" value="TreeGrafter"/>
</dbReference>
<proteinExistence type="predicted"/>
<sequence length="122" mass="14023">MQLSQSAHFVLQCPYVTFGLDDVSNFIESVRVSIAQSGDGPRTRSWSQIIPNSQVIVVPSPPDKPHHWTIKLFLTPSELIVQTLLSLGSLMGLLLCIVAFLHWREKKQDRRDRMREMNRFSF</sequence>
<accession>A0A7R9AJL6</accession>
<evidence type="ECO:0000313" key="9">
    <source>
        <dbReference type="Proteomes" id="UP000677054"/>
    </source>
</evidence>
<dbReference type="InterPro" id="IPR057089">
    <property type="entry name" value="C2_TIP"/>
</dbReference>
<protein>
    <recommendedName>
        <fullName evidence="7">T-cell immunomodulatory protein TIP C2 domain-containing protein</fullName>
    </recommendedName>
</protein>
<name>A0A7R9AJL6_9CRUS</name>
<dbReference type="PANTHER" id="PTHR13412:SF0">
    <property type="entry name" value="T-CELL IMMUNOMODULATORY PROTEIN"/>
    <property type="match status" value="1"/>
</dbReference>
<dbReference type="OrthoDB" id="10250728at2759"/>
<feature type="transmembrane region" description="Helical" evidence="6">
    <location>
        <begin position="79"/>
        <end position="103"/>
    </location>
</feature>
<dbReference type="EMBL" id="CAJPEV010032722">
    <property type="protein sequence ID" value="CAG0909343.1"/>
    <property type="molecule type" value="Genomic_DNA"/>
</dbReference>
<reference evidence="8" key="1">
    <citation type="submission" date="2020-11" db="EMBL/GenBank/DDBJ databases">
        <authorList>
            <person name="Tran Van P."/>
        </authorList>
    </citation>
    <scope>NUCLEOTIDE SEQUENCE</scope>
</reference>
<evidence type="ECO:0000256" key="3">
    <source>
        <dbReference type="ARBA" id="ARBA00022989"/>
    </source>
</evidence>
<evidence type="ECO:0000259" key="7">
    <source>
        <dbReference type="Pfam" id="PF23122"/>
    </source>
</evidence>
<keyword evidence="9" id="KW-1185">Reference proteome</keyword>
<dbReference type="Pfam" id="PF23122">
    <property type="entry name" value="C2_ITFG1"/>
    <property type="match status" value="1"/>
</dbReference>
<keyword evidence="3 6" id="KW-1133">Transmembrane helix</keyword>
<comment type="subcellular location">
    <subcellularLocation>
        <location evidence="1">Membrane</location>
        <topology evidence="1">Single-pass type I membrane protein</topology>
    </subcellularLocation>
</comment>
<evidence type="ECO:0000256" key="1">
    <source>
        <dbReference type="ARBA" id="ARBA00004479"/>
    </source>
</evidence>
<organism evidence="8">
    <name type="scientific">Darwinula stevensoni</name>
    <dbReference type="NCBI Taxonomy" id="69355"/>
    <lineage>
        <taxon>Eukaryota</taxon>
        <taxon>Metazoa</taxon>
        <taxon>Ecdysozoa</taxon>
        <taxon>Arthropoda</taxon>
        <taxon>Crustacea</taxon>
        <taxon>Oligostraca</taxon>
        <taxon>Ostracoda</taxon>
        <taxon>Podocopa</taxon>
        <taxon>Podocopida</taxon>
        <taxon>Darwinulocopina</taxon>
        <taxon>Darwinuloidea</taxon>
        <taxon>Darwinulidae</taxon>
        <taxon>Darwinula</taxon>
    </lineage>
</organism>
<dbReference type="PANTHER" id="PTHR13412">
    <property type="entry name" value="T-CELL IMMUNOMODULATORY PROTEIN HOMOLOG"/>
    <property type="match status" value="1"/>
</dbReference>
<evidence type="ECO:0000313" key="8">
    <source>
        <dbReference type="EMBL" id="CAD7255539.1"/>
    </source>
</evidence>
<feature type="domain" description="T-cell immunomodulatory protein TIP C2" evidence="7">
    <location>
        <begin position="1"/>
        <end position="73"/>
    </location>
</feature>
<dbReference type="EMBL" id="LR932240">
    <property type="protein sequence ID" value="CAD7255539.1"/>
    <property type="molecule type" value="Genomic_DNA"/>
</dbReference>
<evidence type="ECO:0000256" key="5">
    <source>
        <dbReference type="ARBA" id="ARBA00023180"/>
    </source>
</evidence>
<evidence type="ECO:0000256" key="6">
    <source>
        <dbReference type="SAM" id="Phobius"/>
    </source>
</evidence>
<dbReference type="AlphaFoldDB" id="A0A7R9AJL6"/>
<keyword evidence="2 6" id="KW-0812">Transmembrane</keyword>
<gene>
    <name evidence="8" type="ORF">DSTB1V02_LOCUS15284</name>
</gene>
<keyword evidence="4 6" id="KW-0472">Membrane</keyword>
<evidence type="ECO:0000256" key="2">
    <source>
        <dbReference type="ARBA" id="ARBA00022692"/>
    </source>
</evidence>
<evidence type="ECO:0000256" key="4">
    <source>
        <dbReference type="ARBA" id="ARBA00023136"/>
    </source>
</evidence>